<protein>
    <submittedName>
        <fullName evidence="5">NADH dehydrogenase</fullName>
    </submittedName>
</protein>
<comment type="catalytic activity">
    <reaction evidence="3">
        <text>[thioredoxin]-dithiol + NADP(+) = [thioredoxin]-disulfide + NADPH + H(+)</text>
        <dbReference type="Rhea" id="RHEA:20345"/>
        <dbReference type="Rhea" id="RHEA-COMP:10698"/>
        <dbReference type="Rhea" id="RHEA-COMP:10700"/>
        <dbReference type="ChEBI" id="CHEBI:15378"/>
        <dbReference type="ChEBI" id="CHEBI:29950"/>
        <dbReference type="ChEBI" id="CHEBI:50058"/>
        <dbReference type="ChEBI" id="CHEBI:57783"/>
        <dbReference type="ChEBI" id="CHEBI:58349"/>
        <dbReference type="EC" id="1.8.1.9"/>
    </reaction>
</comment>
<dbReference type="Pfam" id="PF07992">
    <property type="entry name" value="Pyr_redox_2"/>
    <property type="match status" value="1"/>
</dbReference>
<name>A0ABX8EQS5_9ACTN</name>
<feature type="domain" description="FAD/NAD(P)-binding" evidence="4">
    <location>
        <begin position="13"/>
        <end position="291"/>
    </location>
</feature>
<evidence type="ECO:0000256" key="3">
    <source>
        <dbReference type="ARBA" id="ARBA00048132"/>
    </source>
</evidence>
<organism evidence="5 6">
    <name type="scientific">Nocardioides aquaticus</name>
    <dbReference type="NCBI Taxonomy" id="160826"/>
    <lineage>
        <taxon>Bacteria</taxon>
        <taxon>Bacillati</taxon>
        <taxon>Actinomycetota</taxon>
        <taxon>Actinomycetes</taxon>
        <taxon>Propionibacteriales</taxon>
        <taxon>Nocardioidaceae</taxon>
        <taxon>Nocardioides</taxon>
    </lineage>
</organism>
<dbReference type="PRINTS" id="PR00368">
    <property type="entry name" value="FADPNR"/>
</dbReference>
<proteinExistence type="predicted"/>
<accession>A0ABX8EQS5</accession>
<gene>
    <name evidence="5" type="primary">ahpF</name>
    <name evidence="5" type="ORF">ENKNEFLB_04190</name>
</gene>
<dbReference type="RefSeq" id="WP_214057087.1">
    <property type="nucleotide sequence ID" value="NZ_BAAAHS010000028.1"/>
</dbReference>
<dbReference type="SUPFAM" id="SSF51905">
    <property type="entry name" value="FAD/NAD(P)-binding domain"/>
    <property type="match status" value="1"/>
</dbReference>
<dbReference type="PRINTS" id="PR00469">
    <property type="entry name" value="PNDRDTASEII"/>
</dbReference>
<keyword evidence="2" id="KW-0560">Oxidoreductase</keyword>
<dbReference type="PANTHER" id="PTHR48105">
    <property type="entry name" value="THIOREDOXIN REDUCTASE 1-RELATED-RELATED"/>
    <property type="match status" value="1"/>
</dbReference>
<evidence type="ECO:0000313" key="6">
    <source>
        <dbReference type="Proteomes" id="UP000679307"/>
    </source>
</evidence>
<keyword evidence="1" id="KW-0285">Flavoprotein</keyword>
<evidence type="ECO:0000256" key="2">
    <source>
        <dbReference type="ARBA" id="ARBA00023002"/>
    </source>
</evidence>
<sequence length="321" mass="33353">MTDHDENTNDTLDVVVIGGGAAGLSGALTLVRQRRSTVVVDAGAPRNAPAAGVHGLLALDGTPPAELVARGRAEVEGYGGRVVDDRVVSVAHVEAGFEVTLAEGAPLVARRLLVATGLVDDLPDVPGVAERWGRDVIHCPFCHGWESRDRRIGVLAASPMSVHQALMMRQLSDDVRFFAHGVELSEDDRATLDALGVPVFDGAVERLEIEDDAIRGVRLAHGAVVEVDVVAVGTRLHARADFLAGIGLEPVDHMMGTMLPADAAGRTPVPGVWVAGNATDLMAQVSGAAADAARVAAQIHGDLLMTDLQATLAARGGKVSA</sequence>
<evidence type="ECO:0000256" key="1">
    <source>
        <dbReference type="ARBA" id="ARBA00022630"/>
    </source>
</evidence>
<evidence type="ECO:0000259" key="4">
    <source>
        <dbReference type="Pfam" id="PF07992"/>
    </source>
</evidence>
<evidence type="ECO:0000313" key="5">
    <source>
        <dbReference type="EMBL" id="QVT81773.1"/>
    </source>
</evidence>
<dbReference type="InterPro" id="IPR023753">
    <property type="entry name" value="FAD/NAD-binding_dom"/>
</dbReference>
<dbReference type="Gene3D" id="3.50.50.60">
    <property type="entry name" value="FAD/NAD(P)-binding domain"/>
    <property type="match status" value="2"/>
</dbReference>
<dbReference type="EMBL" id="CP075371">
    <property type="protein sequence ID" value="QVT81773.1"/>
    <property type="molecule type" value="Genomic_DNA"/>
</dbReference>
<dbReference type="InterPro" id="IPR050097">
    <property type="entry name" value="Ferredoxin-NADP_redctase_2"/>
</dbReference>
<keyword evidence="6" id="KW-1185">Reference proteome</keyword>
<dbReference type="Proteomes" id="UP000679307">
    <property type="component" value="Chromosome"/>
</dbReference>
<reference evidence="5 6" key="1">
    <citation type="submission" date="2021-05" db="EMBL/GenBank/DDBJ databases">
        <title>Complete genome of Nocardioides aquaticus KCTC 9944T isolated from meromictic and hypersaline Ekho Lake, Antarctica.</title>
        <authorList>
            <person name="Hwang K."/>
            <person name="Kim K.M."/>
            <person name="Choe H."/>
        </authorList>
    </citation>
    <scope>NUCLEOTIDE SEQUENCE [LARGE SCALE GENOMIC DNA]</scope>
    <source>
        <strain evidence="5 6">KCTC 9944</strain>
    </source>
</reference>
<dbReference type="InterPro" id="IPR036188">
    <property type="entry name" value="FAD/NAD-bd_sf"/>
</dbReference>